<keyword evidence="1" id="KW-0812">Transmembrane</keyword>
<evidence type="ECO:0000256" key="1">
    <source>
        <dbReference type="SAM" id="Phobius"/>
    </source>
</evidence>
<accession>A0ABP4AB25</accession>
<feature type="transmembrane region" description="Helical" evidence="1">
    <location>
        <begin position="50"/>
        <end position="70"/>
    </location>
</feature>
<sequence>MTARLFGAVWGLALTAALVWSPLALRDRLPDPLATHWAERADGYASLTAYAVTTALAWTVIWVVLLAVHLHGRALERSAGRAVWWASLVGAGVLMVGISLTTLYANLDQVVWNAAELPGWLALAAVVAALGAGAAAGLLGKGAKDPVPPAGERPPALRLRKGQRAVWVSRAGSGAVLAASFLGALTVLGMAVLAYLGILPGAPWAVLVAVGTLGLLAGLFSSAVTVRVTEGGVALAFGPFGWPVRRIDLSKIEKAWSEERRPSEVGGWGFRGVPGAAVIMMRAGECLVLRYHTGGRLLVSVDDAASGAALVNALVERKAA</sequence>
<dbReference type="EMBL" id="BAAAHQ010000017">
    <property type="protein sequence ID" value="GAA0932356.1"/>
    <property type="molecule type" value="Genomic_DNA"/>
</dbReference>
<dbReference type="Proteomes" id="UP001501578">
    <property type="component" value="Unassembled WGS sequence"/>
</dbReference>
<reference evidence="3" key="1">
    <citation type="journal article" date="2019" name="Int. J. Syst. Evol. Microbiol.">
        <title>The Global Catalogue of Microorganisms (GCM) 10K type strain sequencing project: providing services to taxonomists for standard genome sequencing and annotation.</title>
        <authorList>
            <consortium name="The Broad Institute Genomics Platform"/>
            <consortium name="The Broad Institute Genome Sequencing Center for Infectious Disease"/>
            <person name="Wu L."/>
            <person name="Ma J."/>
        </authorList>
    </citation>
    <scope>NUCLEOTIDE SEQUENCE [LARGE SCALE GENOMIC DNA]</scope>
    <source>
        <strain evidence="3">JCM 11136</strain>
    </source>
</reference>
<gene>
    <name evidence="2" type="ORF">GCM10009560_37970</name>
</gene>
<keyword evidence="1" id="KW-1133">Transmembrane helix</keyword>
<protein>
    <submittedName>
        <fullName evidence="2">DUF1648 domain-containing protein</fullName>
    </submittedName>
</protein>
<feature type="transmembrane region" description="Helical" evidence="1">
    <location>
        <begin position="174"/>
        <end position="198"/>
    </location>
</feature>
<feature type="transmembrane region" description="Helical" evidence="1">
    <location>
        <begin position="117"/>
        <end position="139"/>
    </location>
</feature>
<name>A0ABP4AB25_9ACTN</name>
<proteinExistence type="predicted"/>
<feature type="transmembrane region" description="Helical" evidence="1">
    <location>
        <begin position="82"/>
        <end position="105"/>
    </location>
</feature>
<organism evidence="2 3">
    <name type="scientific">Nonomuraea longicatena</name>
    <dbReference type="NCBI Taxonomy" id="83682"/>
    <lineage>
        <taxon>Bacteria</taxon>
        <taxon>Bacillati</taxon>
        <taxon>Actinomycetota</taxon>
        <taxon>Actinomycetes</taxon>
        <taxon>Streptosporangiales</taxon>
        <taxon>Streptosporangiaceae</taxon>
        <taxon>Nonomuraea</taxon>
    </lineage>
</organism>
<comment type="caution">
    <text evidence="2">The sequence shown here is derived from an EMBL/GenBank/DDBJ whole genome shotgun (WGS) entry which is preliminary data.</text>
</comment>
<feature type="transmembrane region" description="Helical" evidence="1">
    <location>
        <begin position="204"/>
        <end position="226"/>
    </location>
</feature>
<keyword evidence="3" id="KW-1185">Reference proteome</keyword>
<evidence type="ECO:0000313" key="2">
    <source>
        <dbReference type="EMBL" id="GAA0932356.1"/>
    </source>
</evidence>
<evidence type="ECO:0000313" key="3">
    <source>
        <dbReference type="Proteomes" id="UP001501578"/>
    </source>
</evidence>
<dbReference type="RefSeq" id="WP_343951217.1">
    <property type="nucleotide sequence ID" value="NZ_BAAAHQ010000017.1"/>
</dbReference>
<keyword evidence="1" id="KW-0472">Membrane</keyword>